<dbReference type="AlphaFoldDB" id="A0A927R3G9"/>
<evidence type="ECO:0000313" key="2">
    <source>
        <dbReference type="EMBL" id="MBE1485489.1"/>
    </source>
</evidence>
<keyword evidence="1" id="KW-1133">Transmembrane helix</keyword>
<feature type="transmembrane region" description="Helical" evidence="1">
    <location>
        <begin position="88"/>
        <end position="114"/>
    </location>
</feature>
<comment type="caution">
    <text evidence="2">The sequence shown here is derived from an EMBL/GenBank/DDBJ whole genome shotgun (WGS) entry which is preliminary data.</text>
</comment>
<gene>
    <name evidence="2" type="ORF">H4W31_001127</name>
</gene>
<feature type="transmembrane region" description="Helical" evidence="1">
    <location>
        <begin position="120"/>
        <end position="140"/>
    </location>
</feature>
<organism evidence="2 3">
    <name type="scientific">Plantactinospora soyae</name>
    <dbReference type="NCBI Taxonomy" id="1544732"/>
    <lineage>
        <taxon>Bacteria</taxon>
        <taxon>Bacillati</taxon>
        <taxon>Actinomycetota</taxon>
        <taxon>Actinomycetes</taxon>
        <taxon>Micromonosporales</taxon>
        <taxon>Micromonosporaceae</taxon>
        <taxon>Plantactinospora</taxon>
    </lineage>
</organism>
<name>A0A927R3G9_9ACTN</name>
<keyword evidence="1" id="KW-0472">Membrane</keyword>
<dbReference type="RefSeq" id="WP_192765668.1">
    <property type="nucleotide sequence ID" value="NZ_JADBEB010000001.1"/>
</dbReference>
<keyword evidence="3" id="KW-1185">Reference proteome</keyword>
<reference evidence="2" key="1">
    <citation type="submission" date="2020-10" db="EMBL/GenBank/DDBJ databases">
        <title>Sequencing the genomes of 1000 actinobacteria strains.</title>
        <authorList>
            <person name="Klenk H.-P."/>
        </authorList>
    </citation>
    <scope>NUCLEOTIDE SEQUENCE</scope>
    <source>
        <strain evidence="2">DSM 46832</strain>
    </source>
</reference>
<dbReference type="Proteomes" id="UP000649753">
    <property type="component" value="Unassembled WGS sequence"/>
</dbReference>
<accession>A0A927R3G9</accession>
<protein>
    <submittedName>
        <fullName evidence="2">Uncharacterized protein</fullName>
    </submittedName>
</protein>
<keyword evidence="1" id="KW-0812">Transmembrane</keyword>
<sequence length="183" mass="19392">MDTSFALPVSALDAVLPQVDRCARHGLPSARRVDFALQSRPKLTGSNPALGGNVLATAGRVAEHAEKVRVTRIAGWPLCDRCVRTRRWWLLIASVCFWGGLALLIGAIVARIVAGQSAVLGIPMIGGIVLAIAAPAPFVLASLPRITRARTSDDGGAVLVRDAHPEFATQVRSTVDRLPQHPG</sequence>
<dbReference type="EMBL" id="JADBEB010000001">
    <property type="protein sequence ID" value="MBE1485489.1"/>
    <property type="molecule type" value="Genomic_DNA"/>
</dbReference>
<evidence type="ECO:0000313" key="3">
    <source>
        <dbReference type="Proteomes" id="UP000649753"/>
    </source>
</evidence>
<evidence type="ECO:0000256" key="1">
    <source>
        <dbReference type="SAM" id="Phobius"/>
    </source>
</evidence>
<proteinExistence type="predicted"/>